<dbReference type="Pfam" id="PF04945">
    <property type="entry name" value="YHS"/>
    <property type="match status" value="1"/>
</dbReference>
<organism evidence="2">
    <name type="scientific">marine sediment metagenome</name>
    <dbReference type="NCBI Taxonomy" id="412755"/>
    <lineage>
        <taxon>unclassified sequences</taxon>
        <taxon>metagenomes</taxon>
        <taxon>ecological metagenomes</taxon>
    </lineage>
</organism>
<dbReference type="InterPro" id="IPR009078">
    <property type="entry name" value="Ferritin-like_SF"/>
</dbReference>
<dbReference type="Gene3D" id="1.10.620.20">
    <property type="entry name" value="Ribonucleotide Reductase, subunit A"/>
    <property type="match status" value="1"/>
</dbReference>
<dbReference type="EMBL" id="LAZR01020646">
    <property type="protein sequence ID" value="KKL88156.1"/>
    <property type="molecule type" value="Genomic_DNA"/>
</dbReference>
<feature type="domain" description="TRASH" evidence="1">
    <location>
        <begin position="4"/>
        <end position="42"/>
    </location>
</feature>
<dbReference type="InterPro" id="IPR007029">
    <property type="entry name" value="YHS_dom"/>
</dbReference>
<proteinExistence type="predicted"/>
<evidence type="ECO:0000313" key="2">
    <source>
        <dbReference type="EMBL" id="KKL88156.1"/>
    </source>
</evidence>
<evidence type="ECO:0000259" key="1">
    <source>
        <dbReference type="SMART" id="SM00746"/>
    </source>
</evidence>
<gene>
    <name evidence="2" type="ORF">LCGC14_1927520</name>
</gene>
<dbReference type="InterPro" id="IPR012348">
    <property type="entry name" value="RNR-like"/>
</dbReference>
<dbReference type="GO" id="GO:0016491">
    <property type="term" value="F:oxidoreductase activity"/>
    <property type="evidence" value="ECO:0007669"/>
    <property type="project" value="InterPro"/>
</dbReference>
<dbReference type="InterPro" id="IPR011017">
    <property type="entry name" value="TRASH_dom"/>
</dbReference>
<dbReference type="AlphaFoldDB" id="A0A0F9GC88"/>
<dbReference type="SUPFAM" id="SSF47240">
    <property type="entry name" value="Ferritin-like"/>
    <property type="match status" value="1"/>
</dbReference>
<accession>A0A0F9GC88</accession>
<reference evidence="2" key="1">
    <citation type="journal article" date="2015" name="Nature">
        <title>Complex archaea that bridge the gap between prokaryotes and eukaryotes.</title>
        <authorList>
            <person name="Spang A."/>
            <person name="Saw J.H."/>
            <person name="Jorgensen S.L."/>
            <person name="Zaremba-Niedzwiedzka K."/>
            <person name="Martijn J."/>
            <person name="Lind A.E."/>
            <person name="van Eijk R."/>
            <person name="Schleper C."/>
            <person name="Guy L."/>
            <person name="Ettema T.J."/>
        </authorList>
    </citation>
    <scope>NUCLEOTIDE SEQUENCE</scope>
</reference>
<name>A0A0F9GC88_9ZZZZ</name>
<protein>
    <recommendedName>
        <fullName evidence="1">TRASH domain-containing protein</fullName>
    </recommendedName>
</protein>
<comment type="caution">
    <text evidence="2">The sequence shown here is derived from an EMBL/GenBank/DDBJ whole genome shotgun (WGS) entry which is preliminary data.</text>
</comment>
<dbReference type="SMART" id="SM00746">
    <property type="entry name" value="TRASH"/>
    <property type="match status" value="1"/>
</dbReference>
<sequence length="49" mass="5501">MAKDPVCGMEVDEAKAAGKSEYEGKTYYFCAPGCKKSFEEKPEEYLRDA</sequence>